<dbReference type="Pfam" id="PF01408">
    <property type="entry name" value="GFO_IDH_MocA"/>
    <property type="match status" value="1"/>
</dbReference>
<dbReference type="eggNOG" id="COG0673">
    <property type="taxonomic scope" value="Bacteria"/>
</dbReference>
<evidence type="ECO:0000259" key="3">
    <source>
        <dbReference type="Pfam" id="PF22725"/>
    </source>
</evidence>
<dbReference type="PANTHER" id="PTHR43818">
    <property type="entry name" value="BCDNA.GH03377"/>
    <property type="match status" value="1"/>
</dbReference>
<dbReference type="EMBL" id="CP002049">
    <property type="protein sequence ID" value="ADI15209.1"/>
    <property type="molecule type" value="Genomic_DNA"/>
</dbReference>
<dbReference type="GO" id="GO:0016491">
    <property type="term" value="F:oxidoreductase activity"/>
    <property type="evidence" value="ECO:0007669"/>
    <property type="project" value="UniProtKB-KW"/>
</dbReference>
<dbReference type="RefSeq" id="WP_013178573.1">
    <property type="nucleotide sequence ID" value="NC_014221.1"/>
</dbReference>
<dbReference type="InterPro" id="IPR000683">
    <property type="entry name" value="Gfo/Idh/MocA-like_OxRdtase_N"/>
</dbReference>
<feature type="domain" description="Gfo/Idh/MocA-like oxidoreductase N-terminal" evidence="2">
    <location>
        <begin position="10"/>
        <end position="124"/>
    </location>
</feature>
<dbReference type="Proteomes" id="UP000000379">
    <property type="component" value="Chromosome"/>
</dbReference>
<dbReference type="InterPro" id="IPR055170">
    <property type="entry name" value="GFO_IDH_MocA-like_dom"/>
</dbReference>
<accession>D7CRC1</accession>
<dbReference type="HOGENOM" id="CLU_023194_6_0_0"/>
<sequence length="378" mass="40696">MTPHRPEPKVKVGLIGCGTISDAYVRTVRTFPVLGLVACADRIPEAALSASRRWGVEAQPVEALLARGDLDIVLNLTVPQAHAEVTRAALEAGKHVHVEKPLALNRDEGRAVLDKAAELGLRVSCAPDTFLGAGLQTARFVLDSGAIGRVVAGTAFMMIPGHERWHPNPDFYYRRGGGPLFDMGPYYLTALVHLLGPVRRVSAAAAMSYPTRTIMSEPRRGEVIPVEVPTHVSGTLEFHSGALVTLVMSFDVHHHTHHPIELHGELGSLQVPDPNHFGGEVRVRAAGAEAWEPQEPVNAYTDNMRGIGAADLAHALLAGRPHRCHGELAFHVLDTMQSLHEAAERGTHVTIQSRCERPEPLPLGVGQGRLEAAVSATS</sequence>
<dbReference type="AlphaFoldDB" id="D7CRC1"/>
<dbReference type="SUPFAM" id="SSF55347">
    <property type="entry name" value="Glyceraldehyde-3-phosphate dehydrogenase-like, C-terminal domain"/>
    <property type="match status" value="1"/>
</dbReference>
<dbReference type="PANTHER" id="PTHR43818:SF11">
    <property type="entry name" value="BCDNA.GH03377"/>
    <property type="match status" value="1"/>
</dbReference>
<evidence type="ECO:0000259" key="2">
    <source>
        <dbReference type="Pfam" id="PF01408"/>
    </source>
</evidence>
<dbReference type="STRING" id="649638.Trad_2095"/>
<dbReference type="InterPro" id="IPR050463">
    <property type="entry name" value="Gfo/Idh/MocA_oxidrdct_glycsds"/>
</dbReference>
<evidence type="ECO:0000313" key="4">
    <source>
        <dbReference type="EMBL" id="ADI15209.1"/>
    </source>
</evidence>
<dbReference type="InterPro" id="IPR036291">
    <property type="entry name" value="NAD(P)-bd_dom_sf"/>
</dbReference>
<name>D7CRC1_TRURR</name>
<evidence type="ECO:0000313" key="5">
    <source>
        <dbReference type="Proteomes" id="UP000000379"/>
    </source>
</evidence>
<dbReference type="Gene3D" id="3.30.360.10">
    <property type="entry name" value="Dihydrodipicolinate Reductase, domain 2"/>
    <property type="match status" value="1"/>
</dbReference>
<dbReference type="SUPFAM" id="SSF51735">
    <property type="entry name" value="NAD(P)-binding Rossmann-fold domains"/>
    <property type="match status" value="1"/>
</dbReference>
<organism evidence="4 5">
    <name type="scientific">Truepera radiovictrix (strain DSM 17093 / CIP 108686 / LMG 22925 / RQ-24)</name>
    <dbReference type="NCBI Taxonomy" id="649638"/>
    <lineage>
        <taxon>Bacteria</taxon>
        <taxon>Thermotogati</taxon>
        <taxon>Deinococcota</taxon>
        <taxon>Deinococci</taxon>
        <taxon>Trueperales</taxon>
        <taxon>Trueperaceae</taxon>
        <taxon>Truepera</taxon>
    </lineage>
</organism>
<dbReference type="OrthoDB" id="240873at2"/>
<reference evidence="5" key="1">
    <citation type="submission" date="2010-05" db="EMBL/GenBank/DDBJ databases">
        <title>The complete genome of Truepera radiovictris DSM 17093.</title>
        <authorList>
            <consortium name="US DOE Joint Genome Institute (JGI-PGF)"/>
            <person name="Lucas S."/>
            <person name="Copeland A."/>
            <person name="Lapidus A."/>
            <person name="Glavina del Rio T."/>
            <person name="Dalin E."/>
            <person name="Tice H."/>
            <person name="Bruce D."/>
            <person name="Goodwin L."/>
            <person name="Pitluck S."/>
            <person name="Kyrpides N."/>
            <person name="Mavromatis K."/>
            <person name="Ovchinnikova G."/>
            <person name="Munk A.C."/>
            <person name="Detter J.C."/>
            <person name="Han C."/>
            <person name="Tapia R."/>
            <person name="Land M."/>
            <person name="Hauser L."/>
            <person name="Markowitz V."/>
            <person name="Cheng J.-F."/>
            <person name="Hugenholtz P."/>
            <person name="Woyke T."/>
            <person name="Wu D."/>
            <person name="Tindall B."/>
            <person name="Pomrenke H.G."/>
            <person name="Brambilla E."/>
            <person name="Klenk H.-P."/>
            <person name="Eisen J.A."/>
        </authorList>
    </citation>
    <scope>NUCLEOTIDE SEQUENCE [LARGE SCALE GENOMIC DNA]</scope>
    <source>
        <strain evidence="5">DSM 17093 / CIP 108686 / LMG 22925 / RQ-24</strain>
    </source>
</reference>
<dbReference type="Pfam" id="PF22725">
    <property type="entry name" value="GFO_IDH_MocA_C3"/>
    <property type="match status" value="1"/>
</dbReference>
<keyword evidence="1" id="KW-0560">Oxidoreductase</keyword>
<dbReference type="KEGG" id="tra:Trad_2095"/>
<dbReference type="GO" id="GO:0000166">
    <property type="term" value="F:nucleotide binding"/>
    <property type="evidence" value="ECO:0007669"/>
    <property type="project" value="InterPro"/>
</dbReference>
<proteinExistence type="predicted"/>
<protein>
    <submittedName>
        <fullName evidence="4">Oxidoreductase domain protein</fullName>
    </submittedName>
</protein>
<keyword evidence="5" id="KW-1185">Reference proteome</keyword>
<feature type="domain" description="GFO/IDH/MocA-like oxidoreductase" evidence="3">
    <location>
        <begin position="136"/>
        <end position="269"/>
    </location>
</feature>
<reference evidence="4 5" key="2">
    <citation type="journal article" date="2011" name="Stand. Genomic Sci.">
        <title>Complete genome sequence of Truepera radiovictrix type strain (RQ-24).</title>
        <authorList>
            <person name="Ivanova N."/>
            <person name="Rohde C."/>
            <person name="Munk C."/>
            <person name="Nolan M."/>
            <person name="Lucas S."/>
            <person name="Del Rio T.G."/>
            <person name="Tice H."/>
            <person name="Deshpande S."/>
            <person name="Cheng J.F."/>
            <person name="Tapia R."/>
            <person name="Han C."/>
            <person name="Goodwin L."/>
            <person name="Pitluck S."/>
            <person name="Liolios K."/>
            <person name="Mavromatis K."/>
            <person name="Mikhailova N."/>
            <person name="Pati A."/>
            <person name="Chen A."/>
            <person name="Palaniappan K."/>
            <person name="Land M."/>
            <person name="Hauser L."/>
            <person name="Chang Y.J."/>
            <person name="Jeffries C.D."/>
            <person name="Brambilla E."/>
            <person name="Rohde M."/>
            <person name="Goker M."/>
            <person name="Tindall B.J."/>
            <person name="Woyke T."/>
            <person name="Bristow J."/>
            <person name="Eisen J.A."/>
            <person name="Markowitz V."/>
            <person name="Hugenholtz P."/>
            <person name="Kyrpides N.C."/>
            <person name="Klenk H.P."/>
            <person name="Lapidus A."/>
        </authorList>
    </citation>
    <scope>NUCLEOTIDE SEQUENCE [LARGE SCALE GENOMIC DNA]</scope>
    <source>
        <strain evidence="5">DSM 17093 / CIP 108686 / LMG 22925 / RQ-24</strain>
    </source>
</reference>
<gene>
    <name evidence="4" type="ordered locus">Trad_2095</name>
</gene>
<dbReference type="Gene3D" id="3.40.50.720">
    <property type="entry name" value="NAD(P)-binding Rossmann-like Domain"/>
    <property type="match status" value="1"/>
</dbReference>
<evidence type="ECO:0000256" key="1">
    <source>
        <dbReference type="ARBA" id="ARBA00023002"/>
    </source>
</evidence>